<reference evidence="9" key="1">
    <citation type="submission" date="2021-01" db="EMBL/GenBank/DDBJ databases">
        <authorList>
            <consortium name="Genoscope - CEA"/>
            <person name="William W."/>
        </authorList>
    </citation>
    <scope>NUCLEOTIDE SEQUENCE</scope>
</reference>
<dbReference type="InterPro" id="IPR012923">
    <property type="entry name" value="Csm3"/>
</dbReference>
<comment type="similarity">
    <text evidence="2 6">Belongs to the CSM3 family.</text>
</comment>
<dbReference type="OMA" id="VNNSAIM"/>
<sequence>MSYNQEENDQEIIENRSPRNEEEEEIDKKNEAEDAQNLQNQKKKKKVQQFRLKPEQITDPQKGVLYLYNLCKNYRFGNDELDELNKYMHVIEEWHYQVMPKYDFDYFTNRLQKFGGNNSVQTHLQFLRKAHKGLIPWHFVLNPLGEQPIDDLSMNQTINETIINNSAMQEEQPQQNLNYIDNNQSQPDLQPEQQQQQQVISTTSQKKPLKLSLKKQNLQSQVKSVKKELNVRFNDEVQYQPIQQPIQEENYDDIFEQLEAAYKSKEEKKLID</sequence>
<feature type="region of interest" description="Disordered" evidence="7">
    <location>
        <begin position="1"/>
        <end position="50"/>
    </location>
</feature>
<dbReference type="GO" id="GO:0031298">
    <property type="term" value="C:replication fork protection complex"/>
    <property type="evidence" value="ECO:0007669"/>
    <property type="project" value="TreeGrafter"/>
</dbReference>
<dbReference type="GO" id="GO:0043111">
    <property type="term" value="P:replication fork arrest"/>
    <property type="evidence" value="ECO:0007669"/>
    <property type="project" value="TreeGrafter"/>
</dbReference>
<feature type="compositionally biased region" description="Basic and acidic residues" evidence="7">
    <location>
        <begin position="13"/>
        <end position="32"/>
    </location>
</feature>
<keyword evidence="10" id="KW-1185">Reference proteome</keyword>
<feature type="compositionally biased region" description="Acidic residues" evidence="7">
    <location>
        <begin position="1"/>
        <end position="12"/>
    </location>
</feature>
<keyword evidence="3 6" id="KW-0227">DNA damage</keyword>
<accession>A0A8S1KK79</accession>
<evidence type="ECO:0000256" key="4">
    <source>
        <dbReference type="ARBA" id="ARBA00023242"/>
    </source>
</evidence>
<dbReference type="GO" id="GO:0006974">
    <property type="term" value="P:DNA damage response"/>
    <property type="evidence" value="ECO:0007669"/>
    <property type="project" value="UniProtKB-KW"/>
</dbReference>
<dbReference type="InterPro" id="IPR040038">
    <property type="entry name" value="TIPIN/Csm3/Swi3"/>
</dbReference>
<dbReference type="PANTHER" id="PTHR13220:SF11">
    <property type="entry name" value="TIMELESS-INTERACTING PROTEIN"/>
    <property type="match status" value="1"/>
</dbReference>
<gene>
    <name evidence="9" type="ORF">PPRIM_AZ9-3.1.T0220209</name>
</gene>
<dbReference type="GO" id="GO:0003677">
    <property type="term" value="F:DNA binding"/>
    <property type="evidence" value="ECO:0007669"/>
    <property type="project" value="TreeGrafter"/>
</dbReference>
<dbReference type="Proteomes" id="UP000688137">
    <property type="component" value="Unassembled WGS sequence"/>
</dbReference>
<keyword evidence="5 6" id="KW-0131">Cell cycle</keyword>
<keyword evidence="4 6" id="KW-0539">Nucleus</keyword>
<dbReference type="AlphaFoldDB" id="A0A8S1KK79"/>
<protein>
    <recommendedName>
        <fullName evidence="8">Chromosome segregation in meiosis protein 3 domain-containing protein</fullName>
    </recommendedName>
</protein>
<feature type="region of interest" description="Disordered" evidence="7">
    <location>
        <begin position="179"/>
        <end position="206"/>
    </location>
</feature>
<feature type="compositionally biased region" description="Low complexity" evidence="7">
    <location>
        <begin position="184"/>
        <end position="206"/>
    </location>
</feature>
<organism evidence="9 10">
    <name type="scientific">Paramecium primaurelia</name>
    <dbReference type="NCBI Taxonomy" id="5886"/>
    <lineage>
        <taxon>Eukaryota</taxon>
        <taxon>Sar</taxon>
        <taxon>Alveolata</taxon>
        <taxon>Ciliophora</taxon>
        <taxon>Intramacronucleata</taxon>
        <taxon>Oligohymenophorea</taxon>
        <taxon>Peniculida</taxon>
        <taxon>Parameciidae</taxon>
        <taxon>Paramecium</taxon>
    </lineage>
</organism>
<comment type="caution">
    <text evidence="9">The sequence shown here is derived from an EMBL/GenBank/DDBJ whole genome shotgun (WGS) entry which is preliminary data.</text>
</comment>
<feature type="domain" description="Chromosome segregation in meiosis protein 3" evidence="8">
    <location>
        <begin position="52"/>
        <end position="131"/>
    </location>
</feature>
<proteinExistence type="inferred from homology"/>
<comment type="subcellular location">
    <subcellularLocation>
        <location evidence="1 6">Nucleus</location>
    </subcellularLocation>
</comment>
<evidence type="ECO:0000256" key="1">
    <source>
        <dbReference type="ARBA" id="ARBA00004123"/>
    </source>
</evidence>
<evidence type="ECO:0000256" key="3">
    <source>
        <dbReference type="ARBA" id="ARBA00022763"/>
    </source>
</evidence>
<dbReference type="GO" id="GO:0000076">
    <property type="term" value="P:DNA replication checkpoint signaling"/>
    <property type="evidence" value="ECO:0007669"/>
    <property type="project" value="UniProtKB-UniRule"/>
</dbReference>
<evidence type="ECO:0000259" key="8">
    <source>
        <dbReference type="Pfam" id="PF07962"/>
    </source>
</evidence>
<name>A0A8S1KK79_PARPR</name>
<dbReference type="GO" id="GO:0031297">
    <property type="term" value="P:replication fork processing"/>
    <property type="evidence" value="ECO:0007669"/>
    <property type="project" value="UniProtKB-UniRule"/>
</dbReference>
<evidence type="ECO:0000313" key="9">
    <source>
        <dbReference type="EMBL" id="CAD8054791.1"/>
    </source>
</evidence>
<dbReference type="EMBL" id="CAJJDM010000020">
    <property type="protein sequence ID" value="CAD8054791.1"/>
    <property type="molecule type" value="Genomic_DNA"/>
</dbReference>
<evidence type="ECO:0000256" key="5">
    <source>
        <dbReference type="ARBA" id="ARBA00023306"/>
    </source>
</evidence>
<evidence type="ECO:0000313" key="10">
    <source>
        <dbReference type="Proteomes" id="UP000688137"/>
    </source>
</evidence>
<evidence type="ECO:0000256" key="7">
    <source>
        <dbReference type="SAM" id="MobiDB-lite"/>
    </source>
</evidence>
<comment type="function">
    <text evidence="6">Plays an important role in the control of DNA replication and the maintenance of replication fork stability.</text>
</comment>
<evidence type="ECO:0000256" key="2">
    <source>
        <dbReference type="ARBA" id="ARBA00006075"/>
    </source>
</evidence>
<dbReference type="PANTHER" id="PTHR13220">
    <property type="entry name" value="TIMELESS INTERACTING-RELATED"/>
    <property type="match status" value="1"/>
</dbReference>
<evidence type="ECO:0000256" key="6">
    <source>
        <dbReference type="RuleBase" id="RU366049"/>
    </source>
</evidence>
<dbReference type="Pfam" id="PF07962">
    <property type="entry name" value="Swi3"/>
    <property type="match status" value="1"/>
</dbReference>